<feature type="transmembrane region" description="Helical" evidence="3">
    <location>
        <begin position="433"/>
        <end position="456"/>
    </location>
</feature>
<accession>A0ABT9H1L9</accession>
<keyword evidence="6" id="KW-0808">Transferase</keyword>
<dbReference type="Pfam" id="PF13424">
    <property type="entry name" value="TPR_12"/>
    <property type="match status" value="1"/>
</dbReference>
<keyword evidence="3" id="KW-0472">Membrane</keyword>
<dbReference type="Gene3D" id="3.30.70.270">
    <property type="match status" value="1"/>
</dbReference>
<dbReference type="SUPFAM" id="SSF48452">
    <property type="entry name" value="TPR-like"/>
    <property type="match status" value="2"/>
</dbReference>
<dbReference type="NCBIfam" id="TIGR00254">
    <property type="entry name" value="GGDEF"/>
    <property type="match status" value="1"/>
</dbReference>
<keyword evidence="7" id="KW-1185">Reference proteome</keyword>
<proteinExistence type="predicted"/>
<dbReference type="InterPro" id="IPR029787">
    <property type="entry name" value="Nucleotide_cyclase"/>
</dbReference>
<evidence type="ECO:0000256" key="2">
    <source>
        <dbReference type="ARBA" id="ARBA00034247"/>
    </source>
</evidence>
<feature type="domain" description="GGDEF" evidence="5">
    <location>
        <begin position="495"/>
        <end position="627"/>
    </location>
</feature>
<comment type="catalytic activity">
    <reaction evidence="2">
        <text>2 GTP = 3',3'-c-di-GMP + 2 diphosphate</text>
        <dbReference type="Rhea" id="RHEA:24898"/>
        <dbReference type="ChEBI" id="CHEBI:33019"/>
        <dbReference type="ChEBI" id="CHEBI:37565"/>
        <dbReference type="ChEBI" id="CHEBI:58805"/>
        <dbReference type="EC" id="2.7.7.65"/>
    </reaction>
</comment>
<dbReference type="InterPro" id="IPR000160">
    <property type="entry name" value="GGDEF_dom"/>
</dbReference>
<feature type="chain" id="PRO_5046588310" description="diguanylate cyclase" evidence="4">
    <location>
        <begin position="28"/>
        <end position="630"/>
    </location>
</feature>
<keyword evidence="3" id="KW-0812">Transmembrane</keyword>
<protein>
    <recommendedName>
        <fullName evidence="1">diguanylate cyclase</fullName>
        <ecNumber evidence="1">2.7.7.65</ecNumber>
    </recommendedName>
</protein>
<dbReference type="Proteomes" id="UP001231616">
    <property type="component" value="Unassembled WGS sequence"/>
</dbReference>
<dbReference type="InterPro" id="IPR019734">
    <property type="entry name" value="TPR_rpt"/>
</dbReference>
<dbReference type="PANTHER" id="PTHR45138">
    <property type="entry name" value="REGULATORY COMPONENTS OF SENSORY TRANSDUCTION SYSTEM"/>
    <property type="match status" value="1"/>
</dbReference>
<evidence type="ECO:0000256" key="3">
    <source>
        <dbReference type="SAM" id="Phobius"/>
    </source>
</evidence>
<reference evidence="6 7" key="1">
    <citation type="submission" date="2023-08" db="EMBL/GenBank/DDBJ databases">
        <authorList>
            <person name="Joshi A."/>
            <person name="Thite S."/>
        </authorList>
    </citation>
    <scope>NUCLEOTIDE SEQUENCE [LARGE SCALE GENOMIC DNA]</scope>
    <source>
        <strain evidence="6 7">AC40</strain>
    </source>
</reference>
<name>A0ABT9H1L9_9GAMM</name>
<dbReference type="PROSITE" id="PS50887">
    <property type="entry name" value="GGDEF"/>
    <property type="match status" value="1"/>
</dbReference>
<dbReference type="EMBL" id="JAUZVZ010000021">
    <property type="protein sequence ID" value="MDP4537206.1"/>
    <property type="molecule type" value="Genomic_DNA"/>
</dbReference>
<dbReference type="InterPro" id="IPR050469">
    <property type="entry name" value="Diguanylate_Cyclase"/>
</dbReference>
<evidence type="ECO:0000256" key="4">
    <source>
        <dbReference type="SAM" id="SignalP"/>
    </source>
</evidence>
<sequence>MYVLSWFRHKPILIFGLGLLFSCYSQATESTLTALTDDYQALYRASQQEPEVTQQRITHQLEQVNSPLDKAQLLYLQAQLQTVLVYPHQALQTIEQALQLFSAGQQPWLYHMLQLTKATALDLAGTPADGMPITESAIEWAKHNQHQALYIHGLVVRGILQLSLVNYVAAMQDLLQAYRLAPAEDFMLSKGHIAGYIALVYEYRREDELAIPYFEESVEFHQSQGNIVEVSIAQYGLGKAQINLGNHQQGIDLLNASMQLAAEAGDDQGVAYAQKELASIHIQRQDFEEAKAMLQSALQTFSKADNQYMLLDIHRSLAVIALQQSELDLAEQHITKAFTYGDAEHMPIQHAHIQQLQAEWKAASNHPAEAYRLYRQASQRLSELNNQRSTHLLHQLRAQYELDTNAFENQLLQKELELQQTIINSQTEHQRMLIGWLAGLVIGIALLLFLISYVLLQRKKLQQLANFDGLTQLPNRRHTLGLLKQQLQLSQRHHYPLTVAMLDLDYFKQLNDGFGHAVGDRVLQKFARLCQEHTRSTDVVGRIGGEEFLVILPHTNAEDAKQVLEAIRSHTPQIGTTLELNDYRTTVSIGYTSYTGFDSAETMLVSADQALYHSKAEGRNRLSTAQDFAS</sequence>
<comment type="caution">
    <text evidence="6">The sequence shown here is derived from an EMBL/GenBank/DDBJ whole genome shotgun (WGS) entry which is preliminary data.</text>
</comment>
<dbReference type="InterPro" id="IPR011990">
    <property type="entry name" value="TPR-like_helical_dom_sf"/>
</dbReference>
<dbReference type="CDD" id="cd01949">
    <property type="entry name" value="GGDEF"/>
    <property type="match status" value="1"/>
</dbReference>
<keyword evidence="4" id="KW-0732">Signal</keyword>
<dbReference type="EC" id="2.7.7.65" evidence="1"/>
<organism evidence="6 7">
    <name type="scientific">Alkalimonas collagenimarina</name>
    <dbReference type="NCBI Taxonomy" id="400390"/>
    <lineage>
        <taxon>Bacteria</taxon>
        <taxon>Pseudomonadati</taxon>
        <taxon>Pseudomonadota</taxon>
        <taxon>Gammaproteobacteria</taxon>
        <taxon>Alkalimonas</taxon>
    </lineage>
</organism>
<feature type="signal peptide" evidence="4">
    <location>
        <begin position="1"/>
        <end position="27"/>
    </location>
</feature>
<dbReference type="SMART" id="SM00028">
    <property type="entry name" value="TPR"/>
    <property type="match status" value="5"/>
</dbReference>
<gene>
    <name evidence="6" type="ORF">Q3O60_13520</name>
</gene>
<evidence type="ECO:0000259" key="5">
    <source>
        <dbReference type="PROSITE" id="PS50887"/>
    </source>
</evidence>
<evidence type="ECO:0000256" key="1">
    <source>
        <dbReference type="ARBA" id="ARBA00012528"/>
    </source>
</evidence>
<dbReference type="Pfam" id="PF00990">
    <property type="entry name" value="GGDEF"/>
    <property type="match status" value="1"/>
</dbReference>
<keyword evidence="6" id="KW-0548">Nucleotidyltransferase</keyword>
<evidence type="ECO:0000313" key="7">
    <source>
        <dbReference type="Proteomes" id="UP001231616"/>
    </source>
</evidence>
<keyword evidence="3" id="KW-1133">Transmembrane helix</keyword>
<dbReference type="Gene3D" id="1.25.40.10">
    <property type="entry name" value="Tetratricopeptide repeat domain"/>
    <property type="match status" value="1"/>
</dbReference>
<dbReference type="SMART" id="SM00267">
    <property type="entry name" value="GGDEF"/>
    <property type="match status" value="1"/>
</dbReference>
<dbReference type="RefSeq" id="WP_305894469.1">
    <property type="nucleotide sequence ID" value="NZ_JAUZVZ010000021.1"/>
</dbReference>
<dbReference type="PANTHER" id="PTHR45138:SF9">
    <property type="entry name" value="DIGUANYLATE CYCLASE DGCM-RELATED"/>
    <property type="match status" value="1"/>
</dbReference>
<evidence type="ECO:0000313" key="6">
    <source>
        <dbReference type="EMBL" id="MDP4537206.1"/>
    </source>
</evidence>
<dbReference type="InterPro" id="IPR043128">
    <property type="entry name" value="Rev_trsase/Diguanyl_cyclase"/>
</dbReference>
<dbReference type="SUPFAM" id="SSF55073">
    <property type="entry name" value="Nucleotide cyclase"/>
    <property type="match status" value="1"/>
</dbReference>
<dbReference type="GO" id="GO:0052621">
    <property type="term" value="F:diguanylate cyclase activity"/>
    <property type="evidence" value="ECO:0007669"/>
    <property type="project" value="UniProtKB-EC"/>
</dbReference>